<name>A0A6A6SM24_9PLEO</name>
<sequence length="406" mass="46361">MSAARLATSNTLALISRHWRLNTGLDNNGDDEASEIVELQDASNDSDAEPETSSEILGAHAPHLNEIHQALVKNGLKDVLLDLPPPEDYDFVNIGQSRLTGYHVLKEKLFIGEDGDYQYRAYLQDFELKADEVVITREGLQDDTFTKMKSLGQITSLMYPFQTFKDHANGDSRTLLCVFIRYLFRDAGRLDRPFTRTAMTDLERALKSIERRYADFGGAQSTTHVLTDRSRVVQASVPESVTRGPDSVVARNNQEISGSLSETPVARLPPSDRAIAELDIEETMSRVSLLPPLHYKPSIRGSKRKSRDEKKWHTLDGLETQAERERKMKEKREREMEVARRNLIELRAQQQEALRILQKSEKDVEELNKRQKQIDEQKENFLDNISGRDYAEYLRWKQEGGGKRTG</sequence>
<dbReference type="Proteomes" id="UP000799324">
    <property type="component" value="Unassembled WGS sequence"/>
</dbReference>
<gene>
    <name evidence="2" type="ORF">K491DRAFT_722939</name>
</gene>
<accession>A0A6A6SM24</accession>
<keyword evidence="1" id="KW-0175">Coiled coil</keyword>
<proteinExistence type="predicted"/>
<keyword evidence="3" id="KW-1185">Reference proteome</keyword>
<protein>
    <submittedName>
        <fullName evidence="2">Uncharacterized protein</fullName>
    </submittedName>
</protein>
<evidence type="ECO:0000313" key="2">
    <source>
        <dbReference type="EMBL" id="KAF2648017.1"/>
    </source>
</evidence>
<evidence type="ECO:0000313" key="3">
    <source>
        <dbReference type="Proteomes" id="UP000799324"/>
    </source>
</evidence>
<feature type="coiled-coil region" evidence="1">
    <location>
        <begin position="315"/>
        <end position="384"/>
    </location>
</feature>
<organism evidence="2 3">
    <name type="scientific">Lophiostoma macrostomum CBS 122681</name>
    <dbReference type="NCBI Taxonomy" id="1314788"/>
    <lineage>
        <taxon>Eukaryota</taxon>
        <taxon>Fungi</taxon>
        <taxon>Dikarya</taxon>
        <taxon>Ascomycota</taxon>
        <taxon>Pezizomycotina</taxon>
        <taxon>Dothideomycetes</taxon>
        <taxon>Pleosporomycetidae</taxon>
        <taxon>Pleosporales</taxon>
        <taxon>Lophiostomataceae</taxon>
        <taxon>Lophiostoma</taxon>
    </lineage>
</organism>
<dbReference type="AlphaFoldDB" id="A0A6A6SM24"/>
<dbReference type="EMBL" id="MU004564">
    <property type="protein sequence ID" value="KAF2648017.1"/>
    <property type="molecule type" value="Genomic_DNA"/>
</dbReference>
<evidence type="ECO:0000256" key="1">
    <source>
        <dbReference type="SAM" id="Coils"/>
    </source>
</evidence>
<reference evidence="2" key="1">
    <citation type="journal article" date="2020" name="Stud. Mycol.">
        <title>101 Dothideomycetes genomes: a test case for predicting lifestyles and emergence of pathogens.</title>
        <authorList>
            <person name="Haridas S."/>
            <person name="Albert R."/>
            <person name="Binder M."/>
            <person name="Bloem J."/>
            <person name="Labutti K."/>
            <person name="Salamov A."/>
            <person name="Andreopoulos B."/>
            <person name="Baker S."/>
            <person name="Barry K."/>
            <person name="Bills G."/>
            <person name="Bluhm B."/>
            <person name="Cannon C."/>
            <person name="Castanera R."/>
            <person name="Culley D."/>
            <person name="Daum C."/>
            <person name="Ezra D."/>
            <person name="Gonzalez J."/>
            <person name="Henrissat B."/>
            <person name="Kuo A."/>
            <person name="Liang C."/>
            <person name="Lipzen A."/>
            <person name="Lutzoni F."/>
            <person name="Magnuson J."/>
            <person name="Mondo S."/>
            <person name="Nolan M."/>
            <person name="Ohm R."/>
            <person name="Pangilinan J."/>
            <person name="Park H.-J."/>
            <person name="Ramirez L."/>
            <person name="Alfaro M."/>
            <person name="Sun H."/>
            <person name="Tritt A."/>
            <person name="Yoshinaga Y."/>
            <person name="Zwiers L.-H."/>
            <person name="Turgeon B."/>
            <person name="Goodwin S."/>
            <person name="Spatafora J."/>
            <person name="Crous P."/>
            <person name="Grigoriev I."/>
        </authorList>
    </citation>
    <scope>NUCLEOTIDE SEQUENCE</scope>
    <source>
        <strain evidence="2">CBS 122681</strain>
    </source>
</reference>